<dbReference type="RefSeq" id="WP_310866432.1">
    <property type="nucleotide sequence ID" value="NZ_JAVLSF010000728.1"/>
</dbReference>
<evidence type="ECO:0000313" key="2">
    <source>
        <dbReference type="Proteomes" id="UP001268610"/>
    </source>
</evidence>
<accession>A0AAJ2H3P4</accession>
<dbReference type="Proteomes" id="UP001268610">
    <property type="component" value="Unassembled WGS sequence"/>
</dbReference>
<dbReference type="InterPro" id="IPR001036">
    <property type="entry name" value="Acrflvin-R"/>
</dbReference>
<dbReference type="EMBL" id="JAVLSF010000728">
    <property type="protein sequence ID" value="MDR9778354.1"/>
    <property type="molecule type" value="Genomic_DNA"/>
</dbReference>
<feature type="non-terminal residue" evidence="1">
    <location>
        <position position="138"/>
    </location>
</feature>
<dbReference type="SUPFAM" id="SSF82693">
    <property type="entry name" value="Multidrug efflux transporter AcrB pore domain, PN1, PN2, PC1 and PC2 subdomains"/>
    <property type="match status" value="1"/>
</dbReference>
<protein>
    <submittedName>
        <fullName evidence="1">Efflux RND transporter permease subunit</fullName>
    </submittedName>
</protein>
<proteinExistence type="predicted"/>
<dbReference type="Gene3D" id="3.30.70.1320">
    <property type="entry name" value="Multidrug efflux transporter AcrB pore domain like"/>
    <property type="match status" value="1"/>
</dbReference>
<name>A0AAJ2H3P4_9HYPH</name>
<reference evidence="1" key="1">
    <citation type="submission" date="2023-04" db="EMBL/GenBank/DDBJ databases">
        <title>Genomic characterization of faba bean (Vicia faba) microsymbionts in Mexican soils.</title>
        <authorList>
            <person name="Rivera Orduna F.N."/>
            <person name="Guevara-Luna J."/>
            <person name="Yan J."/>
            <person name="Arroyo-Herrera I."/>
            <person name="Li Y."/>
            <person name="Vasquez-Murrieta M.S."/>
            <person name="Wang E.T."/>
        </authorList>
    </citation>
    <scope>NUCLEOTIDE SEQUENCE</scope>
    <source>
        <strain evidence="1">CH26</strain>
    </source>
</reference>
<dbReference type="PANTHER" id="PTHR32063:SF32">
    <property type="entry name" value="AMINOGLYCOSIDE EFFLUX PUMP-RELATED"/>
    <property type="match status" value="1"/>
</dbReference>
<dbReference type="GO" id="GO:0005886">
    <property type="term" value="C:plasma membrane"/>
    <property type="evidence" value="ECO:0007669"/>
    <property type="project" value="TreeGrafter"/>
</dbReference>
<evidence type="ECO:0000313" key="1">
    <source>
        <dbReference type="EMBL" id="MDR9778354.1"/>
    </source>
</evidence>
<organism evidence="1 2">
    <name type="scientific">Rhizobium hidalgonense</name>
    <dbReference type="NCBI Taxonomy" id="1538159"/>
    <lineage>
        <taxon>Bacteria</taxon>
        <taxon>Pseudomonadati</taxon>
        <taxon>Pseudomonadota</taxon>
        <taxon>Alphaproteobacteria</taxon>
        <taxon>Hyphomicrobiales</taxon>
        <taxon>Rhizobiaceae</taxon>
        <taxon>Rhizobium/Agrobacterium group</taxon>
        <taxon>Rhizobium</taxon>
    </lineage>
</organism>
<dbReference type="GO" id="GO:0042910">
    <property type="term" value="F:xenobiotic transmembrane transporter activity"/>
    <property type="evidence" value="ECO:0007669"/>
    <property type="project" value="TreeGrafter"/>
</dbReference>
<dbReference type="AlphaFoldDB" id="A0AAJ2H3P4"/>
<dbReference type="SUPFAM" id="SSF82714">
    <property type="entry name" value="Multidrug efflux transporter AcrB TolC docking domain, DN and DC subdomains"/>
    <property type="match status" value="1"/>
</dbReference>
<dbReference type="InterPro" id="IPR027463">
    <property type="entry name" value="AcrB_DN_DC_subdom"/>
</dbReference>
<gene>
    <name evidence="1" type="ORF">RJJ65_38090</name>
</gene>
<sequence length="138" mass="15289">MVLGLYDTTDRLSPVEISDYLVNHIEPVLSRINGVGDTNVFGSQYAMRIWLNPEKLNSYYLMPSDIRAAVESQNTQVTAGEIGALPAPSDQYLNVNVMALSRLQTPQQFKDFVIKAQPNGAVIRLSDVARVELGAEDY</sequence>
<comment type="caution">
    <text evidence="1">The sequence shown here is derived from an EMBL/GenBank/DDBJ whole genome shotgun (WGS) entry which is preliminary data.</text>
</comment>
<dbReference type="Gene3D" id="3.30.2090.10">
    <property type="entry name" value="Multidrug efflux transporter AcrB TolC docking domain, DN and DC subdomains"/>
    <property type="match status" value="1"/>
</dbReference>
<dbReference type="Pfam" id="PF00873">
    <property type="entry name" value="ACR_tran"/>
    <property type="match status" value="1"/>
</dbReference>
<dbReference type="PANTHER" id="PTHR32063">
    <property type="match status" value="1"/>
</dbReference>